<dbReference type="AlphaFoldDB" id="A0A174HP76"/>
<dbReference type="EMBL" id="CYZH01000016">
    <property type="protein sequence ID" value="CUO76704.1"/>
    <property type="molecule type" value="Genomic_DNA"/>
</dbReference>
<name>A0A174HP76_9BACE</name>
<reference evidence="1 2" key="1">
    <citation type="submission" date="2015-09" db="EMBL/GenBank/DDBJ databases">
        <authorList>
            <consortium name="Pathogen Informatics"/>
        </authorList>
    </citation>
    <scope>NUCLEOTIDE SEQUENCE [LARGE SCALE GENOMIC DNA]</scope>
    <source>
        <strain evidence="1 2">2789STDY5608840</strain>
    </source>
</reference>
<sequence>MECFNQNPLIELSCYNPLSAVSVLSVNALLEGDSG</sequence>
<protein>
    <submittedName>
        <fullName evidence="1">Uncharacterized protein</fullName>
    </submittedName>
</protein>
<dbReference type="Proteomes" id="UP000095517">
    <property type="component" value="Unassembled WGS sequence"/>
</dbReference>
<evidence type="ECO:0000313" key="2">
    <source>
        <dbReference type="Proteomes" id="UP000095517"/>
    </source>
</evidence>
<accession>A0A174HP76</accession>
<gene>
    <name evidence="1" type="ORF">ERS852397_02746</name>
</gene>
<proteinExistence type="predicted"/>
<organism evidence="1 2">
    <name type="scientific">Bacteroides finegoldii</name>
    <dbReference type="NCBI Taxonomy" id="338188"/>
    <lineage>
        <taxon>Bacteria</taxon>
        <taxon>Pseudomonadati</taxon>
        <taxon>Bacteroidota</taxon>
        <taxon>Bacteroidia</taxon>
        <taxon>Bacteroidales</taxon>
        <taxon>Bacteroidaceae</taxon>
        <taxon>Bacteroides</taxon>
    </lineage>
</organism>
<evidence type="ECO:0000313" key="1">
    <source>
        <dbReference type="EMBL" id="CUO76704.1"/>
    </source>
</evidence>